<feature type="repeat" description="ANK" evidence="3">
    <location>
        <begin position="916"/>
        <end position="948"/>
    </location>
</feature>
<dbReference type="InterPro" id="IPR002110">
    <property type="entry name" value="Ankyrin_rpt"/>
</dbReference>
<dbReference type="Pfam" id="PF12796">
    <property type="entry name" value="Ank_2"/>
    <property type="match status" value="4"/>
</dbReference>
<dbReference type="SUPFAM" id="SSF48403">
    <property type="entry name" value="Ankyrin repeat"/>
    <property type="match status" value="2"/>
</dbReference>
<keyword evidence="1" id="KW-0677">Repeat</keyword>
<keyword evidence="6" id="KW-1185">Reference proteome</keyword>
<evidence type="ECO:0000256" key="4">
    <source>
        <dbReference type="SAM" id="MobiDB-lite"/>
    </source>
</evidence>
<feature type="repeat" description="ANK" evidence="3">
    <location>
        <begin position="706"/>
        <end position="738"/>
    </location>
</feature>
<dbReference type="SMART" id="SM00248">
    <property type="entry name" value="ANK"/>
    <property type="match status" value="12"/>
</dbReference>
<dbReference type="Gene3D" id="1.25.40.20">
    <property type="entry name" value="Ankyrin repeat-containing domain"/>
    <property type="match status" value="4"/>
</dbReference>
<feature type="repeat" description="ANK" evidence="3">
    <location>
        <begin position="538"/>
        <end position="570"/>
    </location>
</feature>
<reference evidence="5 6" key="1">
    <citation type="journal article" date="2012" name="Sci. Rep.">
        <title>Genomic perspectives on the evolution of fungal entomopathogenicity in Beauveria bassiana.</title>
        <authorList>
            <person name="Xiao G."/>
            <person name="Ying S.H."/>
            <person name="Zheng P."/>
            <person name="Wang Z.L."/>
            <person name="Zhang S."/>
            <person name="Xie X.Q."/>
            <person name="Shang Y."/>
            <person name="St Leger R.J."/>
            <person name="Zhao G.P."/>
            <person name="Wang C."/>
            <person name="Feng M.G."/>
        </authorList>
    </citation>
    <scope>NUCLEOTIDE SEQUENCE [LARGE SCALE GENOMIC DNA]</scope>
    <source>
        <strain evidence="5 6">ARSEF 2860</strain>
    </source>
</reference>
<protein>
    <submittedName>
        <fullName evidence="5">Ankyrin repeat domain-containing protein 52</fullName>
    </submittedName>
</protein>
<feature type="compositionally biased region" description="Basic and acidic residues" evidence="4">
    <location>
        <begin position="1054"/>
        <end position="1067"/>
    </location>
</feature>
<dbReference type="PROSITE" id="PS50088">
    <property type="entry name" value="ANK_REPEAT"/>
    <property type="match status" value="9"/>
</dbReference>
<accession>J5KA09</accession>
<dbReference type="GeneID" id="19883633"/>
<feature type="repeat" description="ANK" evidence="3">
    <location>
        <begin position="571"/>
        <end position="593"/>
    </location>
</feature>
<feature type="repeat" description="ANK" evidence="3">
    <location>
        <begin position="811"/>
        <end position="832"/>
    </location>
</feature>
<feature type="repeat" description="ANK" evidence="3">
    <location>
        <begin position="606"/>
        <end position="638"/>
    </location>
</feature>
<sequence length="1080" mass="119942">MDLNPADDVFLQDDRGLTIAQHARRCSQAFETCLAAPQTTYDPTIMEDQMARFTLWASNMDVFGPPNVSLDYRLRYSPTVVDILHQLLDVILNTLIFLLRICLIEVLTAVTPCEKSARTPTTKKRRTSESGRANVTKTVDYSSETDSEGDIGERNVYLTTYTIGGTVSQLCLLSNAVRRSAKIARADKIAGYKADEKTNDAIQELRLYTECYIRFRFPHATEALCSALVEANALRLRRLCYQREHRRRVALSVQHPTAAAVTAQLPKGVPRVSVVHFASNMPPKSGAFHGKPAPPLGPPAPITHATTAQQTAVRAFYDSSMTELPRAKSVAVNKPFVCVIGHCTGSGALKPGSLTFDTSRAWLSHMENAHGHVWECRAPSHQPIIFQNETEFQEHSRTEHDVPEAYVGTLSGAARRPGLQKITECPFGDDFAPTENIESNTVFSSEELQLHIATHLKEISLLALQKLPCDDDDSSQYMASDLLSETEGVAKLRDSMYSVLDDEAFDFVHEPDDEVMNHSEEVIASSVKALDLEDRDETGMTPLHRAVCDRNFSMIKSLIDHGASLRSKTHSGKTALHFASEQGYPEGLRLLLDYETRDITSLKDNLGHTSLHYAAKKGFDEGIAMLVDYGAFVDTPDKYGLSPYLWAVIAGQISTIKEFMVLGVDANSLSTDGISALAWAACLGHLTVAKLLLDHTPDIMLLAQSSQLMALEEASACADLPMVRLLLDRGADANRRDRDGWLAIHRAAEEGYQDMCTLLFEHGTRIDTTSLYGTGLLHCAANGGNLDTVKMVLHWFTLRHQSTDPCASTCHGWTPLHHAAFMGHSDVVRLLLAIDRRDRTDDFYKDNHGWSVLHLAVYGRHLDTVKLLLEHPLVSKTRLQGDENGFTAEDWLGFELDGHSYRTIGDLAFHKSRCCRTVTRLRQAARSGNVALAELLLQRGDDVNGSNSGRRTALYYAAQYGHTAMLDLLLQKGANPNVLPIGRRTWESFISNDAVLQRLRQFGYKKPPPSEEIDQQIRLALRQQGHSSFFRSSDAQVVFQESSSLAREVAQESGEEKATAKSDETKRTGVNKLWKRLRGQ</sequence>
<dbReference type="PANTHER" id="PTHR24123">
    <property type="entry name" value="ANKYRIN REPEAT-CONTAINING"/>
    <property type="match status" value="1"/>
</dbReference>
<evidence type="ECO:0000313" key="6">
    <source>
        <dbReference type="Proteomes" id="UP000002762"/>
    </source>
</evidence>
<keyword evidence="2 3" id="KW-0040">ANK repeat</keyword>
<dbReference type="PROSITE" id="PS50297">
    <property type="entry name" value="ANK_REP_REGION"/>
    <property type="match status" value="6"/>
</dbReference>
<dbReference type="InParanoid" id="J5KA09"/>
<gene>
    <name evidence="5" type="ORF">BBA_00621</name>
</gene>
<dbReference type="InterPro" id="IPR036770">
    <property type="entry name" value="Ankyrin_rpt-contain_sf"/>
</dbReference>
<name>J5KA09_BEAB2</name>
<dbReference type="STRING" id="655819.J5KA09"/>
<evidence type="ECO:0000256" key="3">
    <source>
        <dbReference type="PROSITE-ProRule" id="PRU00023"/>
    </source>
</evidence>
<feature type="repeat" description="ANK" evidence="3">
    <location>
        <begin position="739"/>
        <end position="771"/>
    </location>
</feature>
<evidence type="ECO:0000256" key="2">
    <source>
        <dbReference type="ARBA" id="ARBA00023043"/>
    </source>
</evidence>
<feature type="repeat" description="ANK" evidence="3">
    <location>
        <begin position="949"/>
        <end position="981"/>
    </location>
</feature>
<dbReference type="EMBL" id="JH725150">
    <property type="protein sequence ID" value="EJP70991.1"/>
    <property type="molecule type" value="Genomic_DNA"/>
</dbReference>
<dbReference type="PRINTS" id="PR01415">
    <property type="entry name" value="ANKYRIN"/>
</dbReference>
<proteinExistence type="predicted"/>
<dbReference type="AlphaFoldDB" id="J5KA09"/>
<evidence type="ECO:0000256" key="1">
    <source>
        <dbReference type="ARBA" id="ARBA00022737"/>
    </source>
</evidence>
<dbReference type="HOGENOM" id="CLU_009626_0_0_1"/>
<dbReference type="Proteomes" id="UP000002762">
    <property type="component" value="Unassembled WGS sequence"/>
</dbReference>
<evidence type="ECO:0000313" key="5">
    <source>
        <dbReference type="EMBL" id="EJP70991.1"/>
    </source>
</evidence>
<feature type="region of interest" description="Disordered" evidence="4">
    <location>
        <begin position="1049"/>
        <end position="1080"/>
    </location>
</feature>
<dbReference type="InterPro" id="IPR051165">
    <property type="entry name" value="Multifunctional_ANK_Repeat"/>
</dbReference>
<dbReference type="PANTHER" id="PTHR24123:SF33">
    <property type="entry name" value="PROTEIN HOS4"/>
    <property type="match status" value="1"/>
</dbReference>
<dbReference type="RefSeq" id="XP_008593940.1">
    <property type="nucleotide sequence ID" value="XM_008595718.1"/>
</dbReference>
<organism evidence="5 6">
    <name type="scientific">Beauveria bassiana (strain ARSEF 2860)</name>
    <name type="common">White muscardine disease fungus</name>
    <name type="synonym">Tritirachium shiotae</name>
    <dbReference type="NCBI Taxonomy" id="655819"/>
    <lineage>
        <taxon>Eukaryota</taxon>
        <taxon>Fungi</taxon>
        <taxon>Dikarya</taxon>
        <taxon>Ascomycota</taxon>
        <taxon>Pezizomycotina</taxon>
        <taxon>Sordariomycetes</taxon>
        <taxon>Hypocreomycetidae</taxon>
        <taxon>Hypocreales</taxon>
        <taxon>Cordycipitaceae</taxon>
        <taxon>Beauveria</taxon>
    </lineage>
</organism>
<feature type="repeat" description="ANK" evidence="3">
    <location>
        <begin position="848"/>
        <end position="871"/>
    </location>
</feature>